<dbReference type="PANTHER" id="PTHR21368">
    <property type="entry name" value="50S RIBOSOMAL PROTEIN L9"/>
    <property type="match status" value="1"/>
</dbReference>
<evidence type="ECO:0000256" key="3">
    <source>
        <dbReference type="ARBA" id="ARBA00022884"/>
    </source>
</evidence>
<dbReference type="GO" id="GO:1990904">
    <property type="term" value="C:ribonucleoprotein complex"/>
    <property type="evidence" value="ECO:0007669"/>
    <property type="project" value="UniProtKB-KW"/>
</dbReference>
<evidence type="ECO:0000256" key="7">
    <source>
        <dbReference type="HAMAP-Rule" id="MF_00503"/>
    </source>
</evidence>
<sequence length="208" mass="21952">MPTEIILLERVESLGQMGDVVKVKSGYARNFLLPKKKALRATKENVAYFETQKKVLEATNLKKRDEAATLAKKVDGLKVVIIRQAAEAGQLFGSVSSRDIAEAITAAGVKVDRNQVQVNQAFKLIGLFPVSVALHPEVKSTVTLNIARSEEEAATQEKTGKALIATSGREEAAAEAAAKAEAAKAKAAAKAAEAPAEEAPASEDEAAA</sequence>
<dbReference type="Pfam" id="PF03948">
    <property type="entry name" value="Ribosomal_L9_C"/>
    <property type="match status" value="1"/>
</dbReference>
<dbReference type="EMBL" id="QFOT01000042">
    <property type="protein sequence ID" value="PZP55990.1"/>
    <property type="molecule type" value="Genomic_DNA"/>
</dbReference>
<evidence type="ECO:0000256" key="1">
    <source>
        <dbReference type="ARBA" id="ARBA00010605"/>
    </source>
</evidence>
<dbReference type="InterPro" id="IPR020069">
    <property type="entry name" value="Ribosomal_bL9_C"/>
</dbReference>
<dbReference type="Pfam" id="PF01281">
    <property type="entry name" value="Ribosomal_L9_N"/>
    <property type="match status" value="1"/>
</dbReference>
<feature type="region of interest" description="Disordered" evidence="8">
    <location>
        <begin position="185"/>
        <end position="208"/>
    </location>
</feature>
<evidence type="ECO:0000256" key="5">
    <source>
        <dbReference type="ARBA" id="ARBA00023274"/>
    </source>
</evidence>
<dbReference type="SUPFAM" id="SSF55653">
    <property type="entry name" value="Ribosomal protein L9 C-domain"/>
    <property type="match status" value="1"/>
</dbReference>
<evidence type="ECO:0000256" key="6">
    <source>
        <dbReference type="ARBA" id="ARBA00035292"/>
    </source>
</evidence>
<keyword evidence="3 7" id="KW-0694">RNA-binding</keyword>
<evidence type="ECO:0000313" key="11">
    <source>
        <dbReference type="Proteomes" id="UP000249739"/>
    </source>
</evidence>
<gene>
    <name evidence="7" type="primary">rplI</name>
    <name evidence="10" type="ORF">DI586_05085</name>
</gene>
<evidence type="ECO:0000256" key="8">
    <source>
        <dbReference type="SAM" id="MobiDB-lite"/>
    </source>
</evidence>
<reference evidence="10 11" key="1">
    <citation type="submission" date="2017-08" db="EMBL/GenBank/DDBJ databases">
        <title>Infants hospitalized years apart are colonized by the same room-sourced microbial strains.</title>
        <authorList>
            <person name="Brooks B."/>
            <person name="Olm M.R."/>
            <person name="Firek B.A."/>
            <person name="Baker R."/>
            <person name="Thomas B.C."/>
            <person name="Morowitz M.J."/>
            <person name="Banfield J.F."/>
        </authorList>
    </citation>
    <scope>NUCLEOTIDE SEQUENCE [LARGE SCALE GENOMIC DNA]</scope>
    <source>
        <strain evidence="10">S2_006_000_R2_64</strain>
    </source>
</reference>
<dbReference type="InterPro" id="IPR036791">
    <property type="entry name" value="Ribosomal_bL9_C_sf"/>
</dbReference>
<dbReference type="PROSITE" id="PS00651">
    <property type="entry name" value="RIBOSOMAL_L9"/>
    <property type="match status" value="1"/>
</dbReference>
<evidence type="ECO:0000259" key="9">
    <source>
        <dbReference type="PROSITE" id="PS00651"/>
    </source>
</evidence>
<feature type="compositionally biased region" description="Low complexity" evidence="8">
    <location>
        <begin position="185"/>
        <end position="199"/>
    </location>
</feature>
<dbReference type="InterPro" id="IPR000244">
    <property type="entry name" value="Ribosomal_bL9"/>
</dbReference>
<feature type="domain" description="Ribosomal protein L9" evidence="9">
    <location>
        <begin position="15"/>
        <end position="42"/>
    </location>
</feature>
<keyword evidence="5 7" id="KW-0687">Ribonucleoprotein</keyword>
<dbReference type="GO" id="GO:0006412">
    <property type="term" value="P:translation"/>
    <property type="evidence" value="ECO:0007669"/>
    <property type="project" value="UniProtKB-UniRule"/>
</dbReference>
<dbReference type="Gene3D" id="3.10.430.100">
    <property type="entry name" value="Ribosomal protein L9, C-terminal domain"/>
    <property type="match status" value="1"/>
</dbReference>
<dbReference type="GO" id="GO:0003735">
    <property type="term" value="F:structural constituent of ribosome"/>
    <property type="evidence" value="ECO:0007669"/>
    <property type="project" value="InterPro"/>
</dbReference>
<keyword evidence="2 7" id="KW-0699">rRNA-binding</keyword>
<dbReference type="InterPro" id="IPR020594">
    <property type="entry name" value="Ribosomal_bL9_bac/chp"/>
</dbReference>
<proteinExistence type="inferred from homology"/>
<dbReference type="NCBIfam" id="TIGR00158">
    <property type="entry name" value="L9"/>
    <property type="match status" value="1"/>
</dbReference>
<keyword evidence="4 7" id="KW-0689">Ribosomal protein</keyword>
<dbReference type="GO" id="GO:0019843">
    <property type="term" value="F:rRNA binding"/>
    <property type="evidence" value="ECO:0007669"/>
    <property type="project" value="UniProtKB-UniRule"/>
</dbReference>
<dbReference type="InterPro" id="IPR020070">
    <property type="entry name" value="Ribosomal_bL9_N"/>
</dbReference>
<dbReference type="SUPFAM" id="SSF55658">
    <property type="entry name" value="L9 N-domain-like"/>
    <property type="match status" value="1"/>
</dbReference>
<comment type="caution">
    <text evidence="10">The sequence shown here is derived from an EMBL/GenBank/DDBJ whole genome shotgun (WGS) entry which is preliminary data.</text>
</comment>
<evidence type="ECO:0000256" key="4">
    <source>
        <dbReference type="ARBA" id="ARBA00022980"/>
    </source>
</evidence>
<comment type="function">
    <text evidence="7">Binds to the 23S rRNA.</text>
</comment>
<name>A0A2W5FQ51_9BACT</name>
<accession>A0A2W5FQ51</accession>
<dbReference type="InterPro" id="IPR036935">
    <property type="entry name" value="Ribosomal_bL9_N_sf"/>
</dbReference>
<evidence type="ECO:0000256" key="2">
    <source>
        <dbReference type="ARBA" id="ARBA00022730"/>
    </source>
</evidence>
<dbReference type="AlphaFoldDB" id="A0A2W5FQ51"/>
<dbReference type="GO" id="GO:0005840">
    <property type="term" value="C:ribosome"/>
    <property type="evidence" value="ECO:0007669"/>
    <property type="project" value="UniProtKB-KW"/>
</dbReference>
<dbReference type="Gene3D" id="3.40.5.10">
    <property type="entry name" value="Ribosomal protein L9, N-terminal domain"/>
    <property type="match status" value="1"/>
</dbReference>
<organism evidence="10 11">
    <name type="scientific">Micavibrio aeruginosavorus</name>
    <dbReference type="NCBI Taxonomy" id="349221"/>
    <lineage>
        <taxon>Bacteria</taxon>
        <taxon>Pseudomonadati</taxon>
        <taxon>Bdellovibrionota</taxon>
        <taxon>Bdellovibrionia</taxon>
        <taxon>Bdellovibrionales</taxon>
        <taxon>Pseudobdellovibrionaceae</taxon>
        <taxon>Micavibrio</taxon>
    </lineage>
</organism>
<evidence type="ECO:0000313" key="10">
    <source>
        <dbReference type="EMBL" id="PZP55990.1"/>
    </source>
</evidence>
<dbReference type="InterPro" id="IPR009027">
    <property type="entry name" value="Ribosomal_bL9/RNase_H1_N"/>
</dbReference>
<comment type="similarity">
    <text evidence="1 7">Belongs to the bacterial ribosomal protein bL9 family.</text>
</comment>
<protein>
    <recommendedName>
        <fullName evidence="6 7">Large ribosomal subunit protein bL9</fullName>
    </recommendedName>
</protein>
<dbReference type="HAMAP" id="MF_00503">
    <property type="entry name" value="Ribosomal_bL9"/>
    <property type="match status" value="1"/>
</dbReference>
<dbReference type="Proteomes" id="UP000249739">
    <property type="component" value="Unassembled WGS sequence"/>
</dbReference>